<organism evidence="1 2">
    <name type="scientific">Cochliobolus carbonum (strain 26-R-13)</name>
    <name type="common">Maize leaf spot fungus</name>
    <name type="synonym">Bipolaris zeicola</name>
    <dbReference type="NCBI Taxonomy" id="930089"/>
    <lineage>
        <taxon>Eukaryota</taxon>
        <taxon>Fungi</taxon>
        <taxon>Dikarya</taxon>
        <taxon>Ascomycota</taxon>
        <taxon>Pezizomycotina</taxon>
        <taxon>Dothideomycetes</taxon>
        <taxon>Pleosporomycetidae</taxon>
        <taxon>Pleosporales</taxon>
        <taxon>Pleosporineae</taxon>
        <taxon>Pleosporaceae</taxon>
        <taxon>Bipolaris</taxon>
    </lineage>
</organism>
<keyword evidence="2" id="KW-1185">Reference proteome</keyword>
<dbReference type="KEGG" id="bze:COCCADRAFT_111540"/>
<gene>
    <name evidence="1" type="ORF">COCCADRAFT_111540</name>
</gene>
<reference evidence="1 2" key="1">
    <citation type="journal article" date="2013" name="PLoS Genet.">
        <title>Comparative genome structure, secondary metabolite, and effector coding capacity across Cochliobolus pathogens.</title>
        <authorList>
            <person name="Condon B.J."/>
            <person name="Leng Y."/>
            <person name="Wu D."/>
            <person name="Bushley K.E."/>
            <person name="Ohm R.A."/>
            <person name="Otillar R."/>
            <person name="Martin J."/>
            <person name="Schackwitz W."/>
            <person name="Grimwood J."/>
            <person name="MohdZainudin N."/>
            <person name="Xue C."/>
            <person name="Wang R."/>
            <person name="Manning V.A."/>
            <person name="Dhillon B."/>
            <person name="Tu Z.J."/>
            <person name="Steffenson B.J."/>
            <person name="Salamov A."/>
            <person name="Sun H."/>
            <person name="Lowry S."/>
            <person name="LaButti K."/>
            <person name="Han J."/>
            <person name="Copeland A."/>
            <person name="Lindquist E."/>
            <person name="Barry K."/>
            <person name="Schmutz J."/>
            <person name="Baker S.E."/>
            <person name="Ciuffetti L.M."/>
            <person name="Grigoriev I.V."/>
            <person name="Zhong S."/>
            <person name="Turgeon B.G."/>
        </authorList>
    </citation>
    <scope>NUCLEOTIDE SEQUENCE [LARGE SCALE GENOMIC DNA]</scope>
    <source>
        <strain evidence="1 2">26-R-13</strain>
    </source>
</reference>
<dbReference type="HOGENOM" id="CLU_3032025_0_0_1"/>
<evidence type="ECO:0000313" key="2">
    <source>
        <dbReference type="Proteomes" id="UP000053841"/>
    </source>
</evidence>
<dbReference type="Proteomes" id="UP000053841">
    <property type="component" value="Unassembled WGS sequence"/>
</dbReference>
<accession>W6XJX4</accession>
<protein>
    <submittedName>
        <fullName evidence="1">Uncharacterized protein</fullName>
    </submittedName>
</protein>
<dbReference type="RefSeq" id="XP_007718194.1">
    <property type="nucleotide sequence ID" value="XM_007720004.1"/>
</dbReference>
<proteinExistence type="predicted"/>
<dbReference type="EMBL" id="KI964918">
    <property type="protein sequence ID" value="EUC27497.1"/>
    <property type="molecule type" value="Genomic_DNA"/>
</dbReference>
<dbReference type="AlphaFoldDB" id="W6XJX4"/>
<evidence type="ECO:0000313" key="1">
    <source>
        <dbReference type="EMBL" id="EUC27497.1"/>
    </source>
</evidence>
<dbReference type="GeneID" id="19144309"/>
<sequence>MITDSLLISCATGYQNQSALHLQQEIDRIEYADQLTAHSTLPNQDLFRGLTSNIT</sequence>
<name>W6XJX4_COCC2</name>
<dbReference type="OrthoDB" id="3780530at2759"/>